<dbReference type="STRING" id="4529.A0A0E0PNZ4"/>
<dbReference type="eggNOG" id="ENOG502R7AM">
    <property type="taxonomic scope" value="Eukaryota"/>
</dbReference>
<protein>
    <recommendedName>
        <fullName evidence="7">WRKY domain-containing protein</fullName>
    </recommendedName>
</protein>
<sequence>MALIATGATATATAAPVASPAASSMASELMAQGRESAAVLEALLHGASLPPAHGGAHALAAEILRCCDRALAALRAGGDAESSSADTKRKPATAQPSTRRRRRYIYMYVSSRSCDGARDRAATQQEIFCRATASGGGAAAAAEPARVEKARTSEDGFLWRKYGQKEIKNSKHPRLYYRCSYKDDHGCTATKQVQQSEEDPSLYVITYFGDHTCSCQTAAAAAMDDDDDDENSQHFVINFGPATASRSGSPPLLYDDGDDGDVWRETAATPPSSRQSRCSPEGDGEESGVKMSKEEPVDSCPGPSAVSSPADVVSCSSPAMEPDLLGCLNWDDDFGDSSFVDADEFMNFDEIDLFQIYS</sequence>
<evidence type="ECO:0000256" key="4">
    <source>
        <dbReference type="ARBA" id="ARBA00023163"/>
    </source>
</evidence>
<dbReference type="Gene3D" id="2.20.25.80">
    <property type="entry name" value="WRKY domain"/>
    <property type="match status" value="1"/>
</dbReference>
<dbReference type="PANTHER" id="PTHR32096:SF146">
    <property type="entry name" value="WRKY TRANSCRIPTION FACTOR 19-RELATED"/>
    <property type="match status" value="1"/>
</dbReference>
<accession>A0A0E0PNZ4</accession>
<dbReference type="Gramene" id="ORUFI05G21560.1">
    <property type="protein sequence ID" value="ORUFI05G21560.1"/>
    <property type="gene ID" value="ORUFI05G21560"/>
</dbReference>
<dbReference type="SMART" id="SM00774">
    <property type="entry name" value="WRKY"/>
    <property type="match status" value="1"/>
</dbReference>
<dbReference type="PANTHER" id="PTHR32096">
    <property type="entry name" value="WRKY TRANSCRIPTION FACTOR 30-RELATED-RELATED"/>
    <property type="match status" value="1"/>
</dbReference>
<dbReference type="GO" id="GO:0000976">
    <property type="term" value="F:transcription cis-regulatory region binding"/>
    <property type="evidence" value="ECO:0007669"/>
    <property type="project" value="TreeGrafter"/>
</dbReference>
<dbReference type="GO" id="GO:0003700">
    <property type="term" value="F:DNA-binding transcription factor activity"/>
    <property type="evidence" value="ECO:0007669"/>
    <property type="project" value="InterPro"/>
</dbReference>
<feature type="compositionally biased region" description="Basic and acidic residues" evidence="6">
    <location>
        <begin position="287"/>
        <end position="296"/>
    </location>
</feature>
<dbReference type="InterPro" id="IPR036576">
    <property type="entry name" value="WRKY_dom_sf"/>
</dbReference>
<reference evidence="9" key="1">
    <citation type="submission" date="2013-06" db="EMBL/GenBank/DDBJ databases">
        <authorList>
            <person name="Zhao Q."/>
        </authorList>
    </citation>
    <scope>NUCLEOTIDE SEQUENCE</scope>
    <source>
        <strain evidence="9">cv. W1943</strain>
    </source>
</reference>
<dbReference type="InterPro" id="IPR003657">
    <property type="entry name" value="WRKY_dom"/>
</dbReference>
<dbReference type="PROSITE" id="PS50811">
    <property type="entry name" value="WRKY"/>
    <property type="match status" value="1"/>
</dbReference>
<dbReference type="AlphaFoldDB" id="A0A0E0PNZ4"/>
<dbReference type="SUPFAM" id="SSF118290">
    <property type="entry name" value="WRKY DNA-binding domain"/>
    <property type="match status" value="1"/>
</dbReference>
<dbReference type="SMR" id="A0A0E0PNZ4"/>
<evidence type="ECO:0000256" key="5">
    <source>
        <dbReference type="ARBA" id="ARBA00023242"/>
    </source>
</evidence>
<keyword evidence="2" id="KW-0805">Transcription regulation</keyword>
<dbReference type="EnsemblPlants" id="ORUFI05G21560.1">
    <property type="protein sequence ID" value="ORUFI05G21560.1"/>
    <property type="gene ID" value="ORUFI05G21560"/>
</dbReference>
<feature type="domain" description="WRKY" evidence="7">
    <location>
        <begin position="148"/>
        <end position="216"/>
    </location>
</feature>
<proteinExistence type="predicted"/>
<evidence type="ECO:0000259" key="7">
    <source>
        <dbReference type="PROSITE" id="PS50811"/>
    </source>
</evidence>
<evidence type="ECO:0000256" key="3">
    <source>
        <dbReference type="ARBA" id="ARBA00023125"/>
    </source>
</evidence>
<dbReference type="Proteomes" id="UP000008022">
    <property type="component" value="Unassembled WGS sequence"/>
</dbReference>
<keyword evidence="3" id="KW-0238">DNA-binding</keyword>
<dbReference type="Pfam" id="PF03106">
    <property type="entry name" value="WRKY"/>
    <property type="match status" value="1"/>
</dbReference>
<keyword evidence="5" id="KW-0539">Nucleus</keyword>
<evidence type="ECO:0000256" key="6">
    <source>
        <dbReference type="SAM" id="MobiDB-lite"/>
    </source>
</evidence>
<feature type="region of interest" description="Disordered" evidence="6">
    <location>
        <begin position="240"/>
        <end position="314"/>
    </location>
</feature>
<feature type="compositionally biased region" description="Polar residues" evidence="6">
    <location>
        <begin position="269"/>
        <end position="278"/>
    </location>
</feature>
<keyword evidence="9" id="KW-1185">Reference proteome</keyword>
<dbReference type="InterPro" id="IPR044810">
    <property type="entry name" value="WRKY_plant"/>
</dbReference>
<evidence type="ECO:0000313" key="9">
    <source>
        <dbReference type="Proteomes" id="UP000008022"/>
    </source>
</evidence>
<evidence type="ECO:0000256" key="1">
    <source>
        <dbReference type="ARBA" id="ARBA00004123"/>
    </source>
</evidence>
<dbReference type="GO" id="GO:0005634">
    <property type="term" value="C:nucleus"/>
    <property type="evidence" value="ECO:0007669"/>
    <property type="project" value="UniProtKB-SubCell"/>
</dbReference>
<keyword evidence="4" id="KW-0804">Transcription</keyword>
<organism evidence="8 9">
    <name type="scientific">Oryza rufipogon</name>
    <name type="common">Brownbeard rice</name>
    <name type="synonym">Asian wild rice</name>
    <dbReference type="NCBI Taxonomy" id="4529"/>
    <lineage>
        <taxon>Eukaryota</taxon>
        <taxon>Viridiplantae</taxon>
        <taxon>Streptophyta</taxon>
        <taxon>Embryophyta</taxon>
        <taxon>Tracheophyta</taxon>
        <taxon>Spermatophyta</taxon>
        <taxon>Magnoliopsida</taxon>
        <taxon>Liliopsida</taxon>
        <taxon>Poales</taxon>
        <taxon>Poaceae</taxon>
        <taxon>BOP clade</taxon>
        <taxon>Oryzoideae</taxon>
        <taxon>Oryzeae</taxon>
        <taxon>Oryzinae</taxon>
        <taxon>Oryza</taxon>
    </lineage>
</organism>
<name>A0A0E0PNZ4_ORYRU</name>
<feature type="compositionally biased region" description="Low complexity" evidence="6">
    <location>
        <begin position="303"/>
        <end position="314"/>
    </location>
</feature>
<comment type="subcellular location">
    <subcellularLocation>
        <location evidence="1">Nucleus</location>
    </subcellularLocation>
</comment>
<reference evidence="8" key="2">
    <citation type="submission" date="2015-06" db="UniProtKB">
        <authorList>
            <consortium name="EnsemblPlants"/>
        </authorList>
    </citation>
    <scope>IDENTIFICATION</scope>
</reference>
<dbReference type="HOGENOM" id="CLU_075175_0_0_1"/>
<feature type="region of interest" description="Disordered" evidence="6">
    <location>
        <begin position="78"/>
        <end position="98"/>
    </location>
</feature>
<evidence type="ECO:0000256" key="2">
    <source>
        <dbReference type="ARBA" id="ARBA00023015"/>
    </source>
</evidence>
<evidence type="ECO:0000313" key="8">
    <source>
        <dbReference type="EnsemblPlants" id="ORUFI05G21560.1"/>
    </source>
</evidence>
<dbReference type="OMA" id="MEDGFIW"/>